<keyword evidence="2" id="KW-0472">Membrane</keyword>
<dbReference type="InterPro" id="IPR050951">
    <property type="entry name" value="Retrovirus_Pol_polyprotein"/>
</dbReference>
<reference evidence="4 5" key="1">
    <citation type="journal article" date="2024" name="BMC Genomics">
        <title>De novo assembly and annotation of Popillia japonica's genome with initial clues to its potential as an invasive pest.</title>
        <authorList>
            <person name="Cucini C."/>
            <person name="Boschi S."/>
            <person name="Funari R."/>
            <person name="Cardaioli E."/>
            <person name="Iannotti N."/>
            <person name="Marturano G."/>
            <person name="Paoli F."/>
            <person name="Bruttini M."/>
            <person name="Carapelli A."/>
            <person name="Frati F."/>
            <person name="Nardi F."/>
        </authorList>
    </citation>
    <scope>NUCLEOTIDE SEQUENCE [LARGE SCALE GENOMIC DNA]</scope>
    <source>
        <strain evidence="4">DMR45628</strain>
    </source>
</reference>
<dbReference type="InterPro" id="IPR036397">
    <property type="entry name" value="RNaseH_sf"/>
</dbReference>
<dbReference type="AlphaFoldDB" id="A0AAW1IDA7"/>
<dbReference type="EMBL" id="JASPKY010000644">
    <property type="protein sequence ID" value="KAK9687429.1"/>
    <property type="molecule type" value="Genomic_DNA"/>
</dbReference>
<dbReference type="PANTHER" id="PTHR37984:SF5">
    <property type="entry name" value="PROTEIN NYNRIN-LIKE"/>
    <property type="match status" value="1"/>
</dbReference>
<dbReference type="Gene3D" id="3.30.420.10">
    <property type="entry name" value="Ribonuclease H-like superfamily/Ribonuclease H"/>
    <property type="match status" value="1"/>
</dbReference>
<accession>A0AAW1IDA7</accession>
<dbReference type="InterPro" id="IPR001584">
    <property type="entry name" value="Integrase_cat-core"/>
</dbReference>
<dbReference type="Pfam" id="PF17921">
    <property type="entry name" value="Integrase_H2C2"/>
    <property type="match status" value="1"/>
</dbReference>
<feature type="domain" description="Integrase catalytic" evidence="3">
    <location>
        <begin position="200"/>
        <end position="281"/>
    </location>
</feature>
<keyword evidence="2" id="KW-0812">Transmembrane</keyword>
<sequence>MKKNIADIKNNRLKRLRLKLLIYNLEVLYLPGRYMYIADLLSRNFIDNRSKDDPLMNDVVHTVSEMSMKLSDERSKQIQLETSTDPILKQIVEYCRQSWPNNRKLAGEAAHYYKMRNDIFLENNLVYYNNRLIVPTKLREFYLKTLHETHIGIVKTKEKARNLLYWPGIMANIESMISNCHVCNRYSNFNRRDSLRQHDIPEYPFQKIGIDIAQYDTKNYLILEDYYSRWLEVEELPDKTSTSVIKTLQAIFSRFGIPQIVVSDNMPFDSDTYKNFVTSNF</sequence>
<comment type="caution">
    <text evidence="4">The sequence shown here is derived from an EMBL/GenBank/DDBJ whole genome shotgun (WGS) entry which is preliminary data.</text>
</comment>
<dbReference type="EC" id="2.7.7.49" evidence="1"/>
<proteinExistence type="predicted"/>
<dbReference type="GO" id="GO:0003676">
    <property type="term" value="F:nucleic acid binding"/>
    <property type="evidence" value="ECO:0007669"/>
    <property type="project" value="InterPro"/>
</dbReference>
<dbReference type="Gene3D" id="1.10.340.70">
    <property type="match status" value="1"/>
</dbReference>
<dbReference type="GO" id="GO:0015074">
    <property type="term" value="P:DNA integration"/>
    <property type="evidence" value="ECO:0007669"/>
    <property type="project" value="InterPro"/>
</dbReference>
<evidence type="ECO:0000256" key="1">
    <source>
        <dbReference type="ARBA" id="ARBA00012493"/>
    </source>
</evidence>
<dbReference type="InterPro" id="IPR041588">
    <property type="entry name" value="Integrase_H2C2"/>
</dbReference>
<evidence type="ECO:0000259" key="3">
    <source>
        <dbReference type="PROSITE" id="PS50994"/>
    </source>
</evidence>
<gene>
    <name evidence="4" type="ORF">QE152_g36278</name>
</gene>
<dbReference type="GO" id="GO:0003964">
    <property type="term" value="F:RNA-directed DNA polymerase activity"/>
    <property type="evidence" value="ECO:0007669"/>
    <property type="project" value="UniProtKB-EC"/>
</dbReference>
<keyword evidence="2" id="KW-1133">Transmembrane helix</keyword>
<organism evidence="4 5">
    <name type="scientific">Popillia japonica</name>
    <name type="common">Japanese beetle</name>
    <dbReference type="NCBI Taxonomy" id="7064"/>
    <lineage>
        <taxon>Eukaryota</taxon>
        <taxon>Metazoa</taxon>
        <taxon>Ecdysozoa</taxon>
        <taxon>Arthropoda</taxon>
        <taxon>Hexapoda</taxon>
        <taxon>Insecta</taxon>
        <taxon>Pterygota</taxon>
        <taxon>Neoptera</taxon>
        <taxon>Endopterygota</taxon>
        <taxon>Coleoptera</taxon>
        <taxon>Polyphaga</taxon>
        <taxon>Scarabaeiformia</taxon>
        <taxon>Scarabaeidae</taxon>
        <taxon>Rutelinae</taxon>
        <taxon>Popillia</taxon>
    </lineage>
</organism>
<name>A0AAW1IDA7_POPJA</name>
<keyword evidence="5" id="KW-1185">Reference proteome</keyword>
<dbReference type="SUPFAM" id="SSF53098">
    <property type="entry name" value="Ribonuclease H-like"/>
    <property type="match status" value="1"/>
</dbReference>
<dbReference type="PANTHER" id="PTHR37984">
    <property type="entry name" value="PROTEIN CBG26694"/>
    <property type="match status" value="1"/>
</dbReference>
<dbReference type="Proteomes" id="UP001458880">
    <property type="component" value="Unassembled WGS sequence"/>
</dbReference>
<dbReference type="FunFam" id="1.10.340.70:FF:000003">
    <property type="entry name" value="Protein CBG25708"/>
    <property type="match status" value="1"/>
</dbReference>
<protein>
    <recommendedName>
        <fullName evidence="1">RNA-directed DNA polymerase</fullName>
        <ecNumber evidence="1">2.7.7.49</ecNumber>
    </recommendedName>
</protein>
<dbReference type="PROSITE" id="PS50994">
    <property type="entry name" value="INTEGRASE"/>
    <property type="match status" value="1"/>
</dbReference>
<dbReference type="InterPro" id="IPR012337">
    <property type="entry name" value="RNaseH-like_sf"/>
</dbReference>
<evidence type="ECO:0000256" key="2">
    <source>
        <dbReference type="SAM" id="Phobius"/>
    </source>
</evidence>
<feature type="transmembrane region" description="Helical" evidence="2">
    <location>
        <begin position="20"/>
        <end position="37"/>
    </location>
</feature>
<evidence type="ECO:0000313" key="5">
    <source>
        <dbReference type="Proteomes" id="UP001458880"/>
    </source>
</evidence>
<evidence type="ECO:0000313" key="4">
    <source>
        <dbReference type="EMBL" id="KAK9687429.1"/>
    </source>
</evidence>